<dbReference type="EMBL" id="JBHSDC010000018">
    <property type="protein sequence ID" value="MFC4232127.1"/>
    <property type="molecule type" value="Genomic_DNA"/>
</dbReference>
<organism evidence="2 3">
    <name type="scientific">Parasediminibacterium paludis</name>
    <dbReference type="NCBI Taxonomy" id="908966"/>
    <lineage>
        <taxon>Bacteria</taxon>
        <taxon>Pseudomonadati</taxon>
        <taxon>Bacteroidota</taxon>
        <taxon>Chitinophagia</taxon>
        <taxon>Chitinophagales</taxon>
        <taxon>Chitinophagaceae</taxon>
        <taxon>Parasediminibacterium</taxon>
    </lineage>
</organism>
<sequence>MANILDALGVTNNGQLPTVNVQVEVDNNSILKLAGATFLIGLILIVISKYAHKK</sequence>
<gene>
    <name evidence="2" type="ORF">ACFOW1_09510</name>
</gene>
<feature type="transmembrane region" description="Helical" evidence="1">
    <location>
        <begin position="30"/>
        <end position="51"/>
    </location>
</feature>
<evidence type="ECO:0000313" key="2">
    <source>
        <dbReference type="EMBL" id="MFC4232127.1"/>
    </source>
</evidence>
<keyword evidence="1" id="KW-0812">Transmembrane</keyword>
<name>A0ABV8PVR2_9BACT</name>
<keyword evidence="3" id="KW-1185">Reference proteome</keyword>
<keyword evidence="1" id="KW-1133">Transmembrane helix</keyword>
<proteinExistence type="predicted"/>
<reference evidence="3" key="1">
    <citation type="journal article" date="2019" name="Int. J. Syst. Evol. Microbiol.">
        <title>The Global Catalogue of Microorganisms (GCM) 10K type strain sequencing project: providing services to taxonomists for standard genome sequencing and annotation.</title>
        <authorList>
            <consortium name="The Broad Institute Genomics Platform"/>
            <consortium name="The Broad Institute Genome Sequencing Center for Infectious Disease"/>
            <person name="Wu L."/>
            <person name="Ma J."/>
        </authorList>
    </citation>
    <scope>NUCLEOTIDE SEQUENCE [LARGE SCALE GENOMIC DNA]</scope>
    <source>
        <strain evidence="3">CECT 8010</strain>
    </source>
</reference>
<comment type="caution">
    <text evidence="2">The sequence shown here is derived from an EMBL/GenBank/DDBJ whole genome shotgun (WGS) entry which is preliminary data.</text>
</comment>
<dbReference type="Proteomes" id="UP001595906">
    <property type="component" value="Unassembled WGS sequence"/>
</dbReference>
<evidence type="ECO:0000313" key="3">
    <source>
        <dbReference type="Proteomes" id="UP001595906"/>
    </source>
</evidence>
<evidence type="ECO:0008006" key="4">
    <source>
        <dbReference type="Google" id="ProtNLM"/>
    </source>
</evidence>
<protein>
    <recommendedName>
        <fullName evidence="4">LPXTG-motif cell wall-anchored protein</fullName>
    </recommendedName>
</protein>
<dbReference type="RefSeq" id="WP_379013861.1">
    <property type="nucleotide sequence ID" value="NZ_JBHSDC010000018.1"/>
</dbReference>
<accession>A0ABV8PVR2</accession>
<evidence type="ECO:0000256" key="1">
    <source>
        <dbReference type="SAM" id="Phobius"/>
    </source>
</evidence>
<keyword evidence="1" id="KW-0472">Membrane</keyword>